<keyword evidence="1" id="KW-1133">Transmembrane helix</keyword>
<feature type="transmembrane region" description="Helical" evidence="1">
    <location>
        <begin position="165"/>
        <end position="186"/>
    </location>
</feature>
<feature type="transmembrane region" description="Helical" evidence="1">
    <location>
        <begin position="124"/>
        <end position="145"/>
    </location>
</feature>
<reference evidence="2 3" key="1">
    <citation type="journal article" date="2011" name="J. Bacteriol.">
        <title>Complete genome sequence of the cellulose-degrading bacterium Cellulosilyticum lentocellum.</title>
        <authorList>
            <consortium name="US DOE Joint Genome Institute"/>
            <person name="Miller D.A."/>
            <person name="Suen G."/>
            <person name="Bruce D."/>
            <person name="Copeland A."/>
            <person name="Cheng J.F."/>
            <person name="Detter C."/>
            <person name="Goodwin L.A."/>
            <person name="Han C.S."/>
            <person name="Hauser L.J."/>
            <person name="Land M.L."/>
            <person name="Lapidus A."/>
            <person name="Lucas S."/>
            <person name="Meincke L."/>
            <person name="Pitluck S."/>
            <person name="Tapia R."/>
            <person name="Teshima H."/>
            <person name="Woyke T."/>
            <person name="Fox B.G."/>
            <person name="Angert E.R."/>
            <person name="Currie C.R."/>
        </authorList>
    </citation>
    <scope>NUCLEOTIDE SEQUENCE [LARGE SCALE GENOMIC DNA]</scope>
    <source>
        <strain evidence="3">ATCC 49066 / DSM 5427 / NCIMB 11756 / RHM5</strain>
    </source>
</reference>
<proteinExistence type="predicted"/>
<organism evidence="2 3">
    <name type="scientific">Cellulosilyticum lentocellum (strain ATCC 49066 / DSM 5427 / NCIMB 11756 / RHM5)</name>
    <name type="common">Clostridium lentocellum</name>
    <dbReference type="NCBI Taxonomy" id="642492"/>
    <lineage>
        <taxon>Bacteria</taxon>
        <taxon>Bacillati</taxon>
        <taxon>Bacillota</taxon>
        <taxon>Clostridia</taxon>
        <taxon>Lachnospirales</taxon>
        <taxon>Cellulosilyticaceae</taxon>
        <taxon>Cellulosilyticum</taxon>
    </lineage>
</organism>
<dbReference type="EMBL" id="CP002582">
    <property type="protein sequence ID" value="ADZ85700.1"/>
    <property type="molecule type" value="Genomic_DNA"/>
</dbReference>
<dbReference type="KEGG" id="cle:Clole_4022"/>
<accession>F2JL55</accession>
<evidence type="ECO:0000256" key="1">
    <source>
        <dbReference type="SAM" id="Phobius"/>
    </source>
</evidence>
<evidence type="ECO:0000313" key="3">
    <source>
        <dbReference type="Proteomes" id="UP000008467"/>
    </source>
</evidence>
<dbReference type="RefSeq" id="WP_013658972.1">
    <property type="nucleotide sequence ID" value="NC_015275.1"/>
</dbReference>
<sequence>MSRKVDVDRVKKFAKALKLMMNVMIVIMIIGLVGGIVIGGIMAFIPNSSFAHIGLQLNIGRHLNIQLKDNQFLGVAQVRTLILAIASSMIPIIIATIVIVKMIRDLLITVEGGKPFDEKNSKRLMIIGITVIIGSLFESLSYIIIFNLVFPMINSLGLENINFTINALDGSTILLGVIIILISGIFKYGCYLQNEYDETV</sequence>
<evidence type="ECO:0008006" key="4">
    <source>
        <dbReference type="Google" id="ProtNLM"/>
    </source>
</evidence>
<dbReference type="HOGENOM" id="CLU_1381697_0_0_9"/>
<evidence type="ECO:0000313" key="2">
    <source>
        <dbReference type="EMBL" id="ADZ85700.1"/>
    </source>
</evidence>
<name>F2JL55_CELLD</name>
<gene>
    <name evidence="2" type="ordered locus">Clole_4022</name>
</gene>
<dbReference type="Pfam" id="PF11188">
    <property type="entry name" value="DUF2975"/>
    <property type="match status" value="1"/>
</dbReference>
<keyword evidence="1" id="KW-0812">Transmembrane</keyword>
<dbReference type="Proteomes" id="UP000008467">
    <property type="component" value="Chromosome"/>
</dbReference>
<feature type="transmembrane region" description="Helical" evidence="1">
    <location>
        <begin position="21"/>
        <end position="45"/>
    </location>
</feature>
<feature type="transmembrane region" description="Helical" evidence="1">
    <location>
        <begin position="81"/>
        <end position="103"/>
    </location>
</feature>
<dbReference type="STRING" id="642492.Clole_4022"/>
<protein>
    <recommendedName>
        <fullName evidence="4">DUF2975 domain-containing protein</fullName>
    </recommendedName>
</protein>
<dbReference type="InterPro" id="IPR021354">
    <property type="entry name" value="DUF2975"/>
</dbReference>
<dbReference type="AlphaFoldDB" id="F2JL55"/>
<keyword evidence="3" id="KW-1185">Reference proteome</keyword>
<dbReference type="eggNOG" id="ENOG503259M">
    <property type="taxonomic scope" value="Bacteria"/>
</dbReference>
<keyword evidence="1" id="KW-0472">Membrane</keyword>